<comment type="caution">
    <text evidence="1">The sequence shown here is derived from an EMBL/GenBank/DDBJ whole genome shotgun (WGS) entry which is preliminary data.</text>
</comment>
<protein>
    <submittedName>
        <fullName evidence="1">Uncharacterized protein</fullName>
    </submittedName>
</protein>
<evidence type="ECO:0000313" key="2">
    <source>
        <dbReference type="Proteomes" id="UP001066276"/>
    </source>
</evidence>
<organism evidence="1 2">
    <name type="scientific">Pleurodeles waltl</name>
    <name type="common">Iberian ribbed newt</name>
    <dbReference type="NCBI Taxonomy" id="8319"/>
    <lineage>
        <taxon>Eukaryota</taxon>
        <taxon>Metazoa</taxon>
        <taxon>Chordata</taxon>
        <taxon>Craniata</taxon>
        <taxon>Vertebrata</taxon>
        <taxon>Euteleostomi</taxon>
        <taxon>Amphibia</taxon>
        <taxon>Batrachia</taxon>
        <taxon>Caudata</taxon>
        <taxon>Salamandroidea</taxon>
        <taxon>Salamandridae</taxon>
        <taxon>Pleurodelinae</taxon>
        <taxon>Pleurodeles</taxon>
    </lineage>
</organism>
<gene>
    <name evidence="1" type="ORF">NDU88_003945</name>
</gene>
<sequence length="92" mass="10321">MAASGGVAWNSWLEAQKRGALARDLPSEPILSRWPQSRSSLDPRMVQWGGSAKKKTSEALRRGLETAQQGKVRGDDCIQDGWRNLRRWTRTG</sequence>
<accession>A0AAV7SHH9</accession>
<name>A0AAV7SHH9_PLEWA</name>
<keyword evidence="2" id="KW-1185">Reference proteome</keyword>
<evidence type="ECO:0000313" key="1">
    <source>
        <dbReference type="EMBL" id="KAJ1163487.1"/>
    </source>
</evidence>
<dbReference type="EMBL" id="JANPWB010000008">
    <property type="protein sequence ID" value="KAJ1163487.1"/>
    <property type="molecule type" value="Genomic_DNA"/>
</dbReference>
<dbReference type="AlphaFoldDB" id="A0AAV7SHH9"/>
<proteinExistence type="predicted"/>
<dbReference type="Proteomes" id="UP001066276">
    <property type="component" value="Chromosome 4_2"/>
</dbReference>
<reference evidence="1" key="1">
    <citation type="journal article" date="2022" name="bioRxiv">
        <title>Sequencing and chromosome-scale assembly of the giantPleurodeles waltlgenome.</title>
        <authorList>
            <person name="Brown T."/>
            <person name="Elewa A."/>
            <person name="Iarovenko S."/>
            <person name="Subramanian E."/>
            <person name="Araus A.J."/>
            <person name="Petzold A."/>
            <person name="Susuki M."/>
            <person name="Suzuki K.-i.T."/>
            <person name="Hayashi T."/>
            <person name="Toyoda A."/>
            <person name="Oliveira C."/>
            <person name="Osipova E."/>
            <person name="Leigh N.D."/>
            <person name="Simon A."/>
            <person name="Yun M.H."/>
        </authorList>
    </citation>
    <scope>NUCLEOTIDE SEQUENCE</scope>
    <source>
        <strain evidence="1">20211129_DDA</strain>
        <tissue evidence="1">Liver</tissue>
    </source>
</reference>